<dbReference type="InterPro" id="IPR003661">
    <property type="entry name" value="HisK_dim/P_dom"/>
</dbReference>
<dbReference type="PRINTS" id="PR00344">
    <property type="entry name" value="BCTRLSENSOR"/>
</dbReference>
<dbReference type="GO" id="GO:0005886">
    <property type="term" value="C:plasma membrane"/>
    <property type="evidence" value="ECO:0007669"/>
    <property type="project" value="UniProtKB-SubCell"/>
</dbReference>
<evidence type="ECO:0000256" key="3">
    <source>
        <dbReference type="ARBA" id="ARBA00012438"/>
    </source>
</evidence>
<evidence type="ECO:0000256" key="6">
    <source>
        <dbReference type="ARBA" id="ARBA00022553"/>
    </source>
</evidence>
<dbReference type="Gene3D" id="3.30.565.10">
    <property type="entry name" value="Histidine kinase-like ATPase, C-terminal domain"/>
    <property type="match status" value="1"/>
</dbReference>
<dbReference type="SMART" id="SM00387">
    <property type="entry name" value="HATPase_c"/>
    <property type="match status" value="1"/>
</dbReference>
<feature type="domain" description="Histidine kinase" evidence="13">
    <location>
        <begin position="28"/>
        <end position="227"/>
    </location>
</feature>
<dbReference type="Pfam" id="PF00512">
    <property type="entry name" value="HisKA"/>
    <property type="match status" value="1"/>
</dbReference>
<keyword evidence="5" id="KW-0997">Cell inner membrane</keyword>
<keyword evidence="4" id="KW-1003">Cell membrane</keyword>
<evidence type="ECO:0000256" key="5">
    <source>
        <dbReference type="ARBA" id="ARBA00022519"/>
    </source>
</evidence>
<dbReference type="Pfam" id="PF02518">
    <property type="entry name" value="HATPase_c"/>
    <property type="match status" value="1"/>
</dbReference>
<proteinExistence type="predicted"/>
<dbReference type="PROSITE" id="PS50109">
    <property type="entry name" value="HIS_KIN"/>
    <property type="match status" value="1"/>
</dbReference>
<evidence type="ECO:0000256" key="1">
    <source>
        <dbReference type="ARBA" id="ARBA00000085"/>
    </source>
</evidence>
<evidence type="ECO:0000256" key="8">
    <source>
        <dbReference type="ARBA" id="ARBA00022692"/>
    </source>
</evidence>
<keyword evidence="7" id="KW-0808">Transferase</keyword>
<keyword evidence="12" id="KW-0472">Membrane</keyword>
<protein>
    <recommendedName>
        <fullName evidence="3">histidine kinase</fullName>
        <ecNumber evidence="3">2.7.13.3</ecNumber>
    </recommendedName>
</protein>
<evidence type="ECO:0000256" key="12">
    <source>
        <dbReference type="ARBA" id="ARBA00023136"/>
    </source>
</evidence>
<dbReference type="EC" id="2.7.13.3" evidence="3"/>
<dbReference type="Gene3D" id="1.10.287.130">
    <property type="match status" value="1"/>
</dbReference>
<evidence type="ECO:0000256" key="10">
    <source>
        <dbReference type="ARBA" id="ARBA00022989"/>
    </source>
</evidence>
<dbReference type="SUPFAM" id="SSF55874">
    <property type="entry name" value="ATPase domain of HSP90 chaperone/DNA topoisomerase II/histidine kinase"/>
    <property type="match status" value="1"/>
</dbReference>
<dbReference type="PANTHER" id="PTHR44936:SF5">
    <property type="entry name" value="SENSOR HISTIDINE KINASE ENVZ"/>
    <property type="match status" value="1"/>
</dbReference>
<dbReference type="CDD" id="cd00082">
    <property type="entry name" value="HisKA"/>
    <property type="match status" value="1"/>
</dbReference>
<reference evidence="14" key="1">
    <citation type="submission" date="2018-07" db="EMBL/GenBank/DDBJ databases">
        <authorList>
            <person name="Quirk P.G."/>
            <person name="Krulwich T.A."/>
        </authorList>
    </citation>
    <scope>NUCLEOTIDE SEQUENCE</scope>
</reference>
<name>A0A380TCQ8_9ZZZZ</name>
<keyword evidence="6" id="KW-0597">Phosphoprotein</keyword>
<dbReference type="SMART" id="SM00388">
    <property type="entry name" value="HisKA"/>
    <property type="match status" value="1"/>
</dbReference>
<organism evidence="14">
    <name type="scientific">metagenome</name>
    <dbReference type="NCBI Taxonomy" id="256318"/>
    <lineage>
        <taxon>unclassified sequences</taxon>
        <taxon>metagenomes</taxon>
    </lineage>
</organism>
<evidence type="ECO:0000313" key="14">
    <source>
        <dbReference type="EMBL" id="SUS06272.1"/>
    </source>
</evidence>
<evidence type="ECO:0000256" key="9">
    <source>
        <dbReference type="ARBA" id="ARBA00022777"/>
    </source>
</evidence>
<sequence>MRSAAAALNRMQERLRRFVDDRTQMLAAISHDLRTPITRLRLRAELIEDAELERKTLADLDEMQAMLEEALAFARHEDAAEKPLRFDLAVLLQTACEEWEDMGAAATYEGPPHLVFVGRPGSLKRAFTNLISNAVRYGGNATVGLAVATKAIVASVSDTGPGIPDAELERVFQPFYRLETSRSRETGGVGLGLAVVRSVVALHGGSVRLENRPEGGLRAIVTLPVPVEKG</sequence>
<dbReference type="GO" id="GO:0000155">
    <property type="term" value="F:phosphorelay sensor kinase activity"/>
    <property type="evidence" value="ECO:0007669"/>
    <property type="project" value="InterPro"/>
</dbReference>
<evidence type="ECO:0000256" key="11">
    <source>
        <dbReference type="ARBA" id="ARBA00023012"/>
    </source>
</evidence>
<dbReference type="InterPro" id="IPR004358">
    <property type="entry name" value="Sig_transdc_His_kin-like_C"/>
</dbReference>
<comment type="catalytic activity">
    <reaction evidence="1">
        <text>ATP + protein L-histidine = ADP + protein N-phospho-L-histidine.</text>
        <dbReference type="EC" id="2.7.13.3"/>
    </reaction>
</comment>
<evidence type="ECO:0000256" key="2">
    <source>
        <dbReference type="ARBA" id="ARBA00004429"/>
    </source>
</evidence>
<keyword evidence="10" id="KW-1133">Transmembrane helix</keyword>
<accession>A0A380TCQ8</accession>
<evidence type="ECO:0000259" key="13">
    <source>
        <dbReference type="PROSITE" id="PS50109"/>
    </source>
</evidence>
<keyword evidence="11" id="KW-0902">Two-component regulatory system</keyword>
<dbReference type="InterPro" id="IPR036097">
    <property type="entry name" value="HisK_dim/P_sf"/>
</dbReference>
<dbReference type="EMBL" id="UIDG01000180">
    <property type="protein sequence ID" value="SUS06272.1"/>
    <property type="molecule type" value="Genomic_DNA"/>
</dbReference>
<dbReference type="InterPro" id="IPR036890">
    <property type="entry name" value="HATPase_C_sf"/>
</dbReference>
<dbReference type="PANTHER" id="PTHR44936">
    <property type="entry name" value="SENSOR PROTEIN CREC"/>
    <property type="match status" value="1"/>
</dbReference>
<comment type="subcellular location">
    <subcellularLocation>
        <location evidence="2">Cell inner membrane</location>
        <topology evidence="2">Multi-pass membrane protein</topology>
    </subcellularLocation>
</comment>
<evidence type="ECO:0000256" key="4">
    <source>
        <dbReference type="ARBA" id="ARBA00022475"/>
    </source>
</evidence>
<keyword evidence="9 14" id="KW-0418">Kinase</keyword>
<dbReference type="SUPFAM" id="SSF47384">
    <property type="entry name" value="Homodimeric domain of signal transducing histidine kinase"/>
    <property type="match status" value="1"/>
</dbReference>
<dbReference type="InterPro" id="IPR003594">
    <property type="entry name" value="HATPase_dom"/>
</dbReference>
<evidence type="ECO:0000256" key="7">
    <source>
        <dbReference type="ARBA" id="ARBA00022679"/>
    </source>
</evidence>
<keyword evidence="8" id="KW-0812">Transmembrane</keyword>
<dbReference type="InterPro" id="IPR050980">
    <property type="entry name" value="2C_sensor_his_kinase"/>
</dbReference>
<gene>
    <name evidence="14" type="ORF">DF3PB_2600001</name>
</gene>
<dbReference type="AlphaFoldDB" id="A0A380TCQ8"/>
<dbReference type="InterPro" id="IPR005467">
    <property type="entry name" value="His_kinase_dom"/>
</dbReference>